<reference evidence="5" key="2">
    <citation type="journal article" date="2021" name="PeerJ">
        <title>Extensive microbial diversity within the chicken gut microbiome revealed by metagenomics and culture.</title>
        <authorList>
            <person name="Gilroy R."/>
            <person name="Ravi A."/>
            <person name="Getino M."/>
            <person name="Pursley I."/>
            <person name="Horton D.L."/>
            <person name="Alikhan N.F."/>
            <person name="Baker D."/>
            <person name="Gharbi K."/>
            <person name="Hall N."/>
            <person name="Watson M."/>
            <person name="Adriaenssens E.M."/>
            <person name="Foster-Nyarko E."/>
            <person name="Jarju S."/>
            <person name="Secka A."/>
            <person name="Antonio M."/>
            <person name="Oren A."/>
            <person name="Chaudhuri R.R."/>
            <person name="La Ragione R."/>
            <person name="Hildebrand F."/>
            <person name="Pallen M.J."/>
        </authorList>
    </citation>
    <scope>NUCLEOTIDE SEQUENCE</scope>
    <source>
        <strain evidence="5">F6-4510</strain>
    </source>
</reference>
<dbReference type="SUPFAM" id="SSF81296">
    <property type="entry name" value="E set domains"/>
    <property type="match status" value="1"/>
</dbReference>
<dbReference type="InterPro" id="IPR006047">
    <property type="entry name" value="GH13_cat_dom"/>
</dbReference>
<dbReference type="SUPFAM" id="SSF51011">
    <property type="entry name" value="Glycosyl hydrolase domain"/>
    <property type="match status" value="1"/>
</dbReference>
<dbReference type="PANTHER" id="PTHR10357">
    <property type="entry name" value="ALPHA-AMYLASE FAMILY MEMBER"/>
    <property type="match status" value="1"/>
</dbReference>
<dbReference type="InterPro" id="IPR013783">
    <property type="entry name" value="Ig-like_fold"/>
</dbReference>
<dbReference type="Pfam" id="PF22026">
    <property type="entry name" value="Alpha-amylase_C_2"/>
    <property type="match status" value="1"/>
</dbReference>
<dbReference type="Pfam" id="PF02903">
    <property type="entry name" value="Alpha-amylase_N"/>
    <property type="match status" value="1"/>
</dbReference>
<dbReference type="GO" id="GO:0005975">
    <property type="term" value="P:carbohydrate metabolic process"/>
    <property type="evidence" value="ECO:0007669"/>
    <property type="project" value="InterPro"/>
</dbReference>
<dbReference type="Proteomes" id="UP000823611">
    <property type="component" value="Unassembled WGS sequence"/>
</dbReference>
<dbReference type="Gene3D" id="2.60.40.1180">
    <property type="entry name" value="Golgi alpha-mannosidase II"/>
    <property type="match status" value="1"/>
</dbReference>
<evidence type="ECO:0000313" key="6">
    <source>
        <dbReference type="Proteomes" id="UP000823611"/>
    </source>
</evidence>
<evidence type="ECO:0000313" key="5">
    <source>
        <dbReference type="EMBL" id="MBO8434613.1"/>
    </source>
</evidence>
<dbReference type="Gene3D" id="2.60.40.10">
    <property type="entry name" value="Immunoglobulins"/>
    <property type="match status" value="1"/>
</dbReference>
<dbReference type="InterPro" id="IPR054174">
    <property type="entry name" value="Alpha-amylase-like_C"/>
</dbReference>
<evidence type="ECO:0000256" key="3">
    <source>
        <dbReference type="ARBA" id="ARBA00023295"/>
    </source>
</evidence>
<dbReference type="Pfam" id="PF00128">
    <property type="entry name" value="Alpha-amylase"/>
    <property type="match status" value="2"/>
</dbReference>
<dbReference type="InterPro" id="IPR013780">
    <property type="entry name" value="Glyco_hydro_b"/>
</dbReference>
<evidence type="ECO:0000256" key="1">
    <source>
        <dbReference type="ARBA" id="ARBA00008061"/>
    </source>
</evidence>
<dbReference type="Gene3D" id="3.20.20.80">
    <property type="entry name" value="Glycosidases"/>
    <property type="match status" value="1"/>
</dbReference>
<organism evidence="5 6">
    <name type="scientific">Candidatus Fimicola merdigallinarum</name>
    <dbReference type="NCBI Taxonomy" id="2840819"/>
    <lineage>
        <taxon>Bacteria</taxon>
        <taxon>Bacillati</taxon>
        <taxon>Bacillota</taxon>
        <taxon>Clostridia</taxon>
        <taxon>Lachnospirales</taxon>
        <taxon>Lachnospiraceae</taxon>
        <taxon>Lachnospiraceae incertae sedis</taxon>
        <taxon>Candidatus Fimicola</taxon>
    </lineage>
</organism>
<proteinExistence type="inferred from homology"/>
<comment type="caution">
    <text evidence="5">The sequence shown here is derived from an EMBL/GenBank/DDBJ whole genome shotgun (WGS) entry which is preliminary data.</text>
</comment>
<reference evidence="5" key="1">
    <citation type="submission" date="2020-10" db="EMBL/GenBank/DDBJ databases">
        <authorList>
            <person name="Gilroy R."/>
        </authorList>
    </citation>
    <scope>NUCLEOTIDE SEQUENCE</scope>
    <source>
        <strain evidence="5">F6-4510</strain>
    </source>
</reference>
<dbReference type="PANTHER" id="PTHR10357:SF210">
    <property type="entry name" value="MALTODEXTRIN GLUCOSIDASE"/>
    <property type="match status" value="1"/>
</dbReference>
<dbReference type="EMBL" id="JADIMX010000089">
    <property type="protein sequence ID" value="MBO8434613.1"/>
    <property type="molecule type" value="Genomic_DNA"/>
</dbReference>
<dbReference type="SUPFAM" id="SSF51445">
    <property type="entry name" value="(Trans)glycosidases"/>
    <property type="match status" value="1"/>
</dbReference>
<keyword evidence="3" id="KW-0326">Glycosidase</keyword>
<keyword evidence="2 5" id="KW-0378">Hydrolase</keyword>
<dbReference type="AlphaFoldDB" id="A0A9D9DVZ8"/>
<dbReference type="InterPro" id="IPR014756">
    <property type="entry name" value="Ig_E-set"/>
</dbReference>
<dbReference type="InterPro" id="IPR004185">
    <property type="entry name" value="Glyco_hydro_13_lg-like_dom"/>
</dbReference>
<gene>
    <name evidence="5" type="ORF">IAC55_04740</name>
</gene>
<dbReference type="InterPro" id="IPR017853">
    <property type="entry name" value="GH"/>
</dbReference>
<comment type="similarity">
    <text evidence="1">Belongs to the glycosyl hydrolase 13 family.</text>
</comment>
<sequence>MIYAKTLNEKLDTNSIFSDETENFRIPTEPLTTDSVTIRIRTAKNNVDNVYLIYDGMKFEMEFESSKNSFDYFKYVIPPEEESKSYHFEIEKNGVSVYYTKLGVTDDLNPAWHFNLIRNFKTPDWAKGAVMYQIYVDRFYNGDKSNDVKTNEYIYLGKPATFVSDWNERPKTEDIRNFYGGDLQGVLDKLPYLKDLGVEVIYFNPIFVSPSNHKYDIQDYDYIDPHYGKIVKDGGSELVFEKFNNRHASMYVQRTTDKENLEASNEFFAKFVDEAHKNGIRVIIDGVFNHCGAFNKWLDREDFYGSTGNYPVGAYKSKDSVYHDYFKWYDNNWPNNDCYDSWWGFDNHPKLNYEASKDLYDYIMEIGKKWVSPPYNVDGWRLDVAADLGYSEEFNHKFWKDFRKAVKSANPEAIILAEHYGEASSWVRGGEWDTIMNYDAFMEPVSWFLTGMEKHSEDFKRELLGNADVFQDAMKYNMAKLSYQSIYTAMNELSNHDHSRFLTRTNMNVGRLHTKGSESADIGINFGIMKEAVTMQMTWPGSPTIYYGDEAGVTGWTDPDNRRTYPWGNENKELIDYHKAIINVRKDKEVLKKGSVKIVYKDYGIISYGRFYKDDVMLVAVNNTGEEKELNIPVKNIELRSGDTLTRRIISTENDFSTENVRYEVILDSVKVTMPPFSSIILEKDK</sequence>
<accession>A0A9D9DVZ8</accession>
<dbReference type="SMART" id="SM00642">
    <property type="entry name" value="Aamy"/>
    <property type="match status" value="1"/>
</dbReference>
<evidence type="ECO:0000259" key="4">
    <source>
        <dbReference type="SMART" id="SM00642"/>
    </source>
</evidence>
<name>A0A9D9DVZ8_9FIRM</name>
<dbReference type="CDD" id="cd11338">
    <property type="entry name" value="AmyAc_CMD"/>
    <property type="match status" value="1"/>
</dbReference>
<feature type="domain" description="Glycosyl hydrolase family 13 catalytic" evidence="4">
    <location>
        <begin position="133"/>
        <end position="585"/>
    </location>
</feature>
<protein>
    <submittedName>
        <fullName evidence="5">Glycoside hydrolase family 13 protein</fullName>
    </submittedName>
</protein>
<dbReference type="CDD" id="cd02857">
    <property type="entry name" value="E_set_CDase_PDE_N"/>
    <property type="match status" value="1"/>
</dbReference>
<evidence type="ECO:0000256" key="2">
    <source>
        <dbReference type="ARBA" id="ARBA00022801"/>
    </source>
</evidence>
<dbReference type="GO" id="GO:0004553">
    <property type="term" value="F:hydrolase activity, hydrolyzing O-glycosyl compounds"/>
    <property type="evidence" value="ECO:0007669"/>
    <property type="project" value="InterPro"/>
</dbReference>